<protein>
    <submittedName>
        <fullName evidence="2">Uncharacterized protein</fullName>
    </submittedName>
</protein>
<evidence type="ECO:0000256" key="1">
    <source>
        <dbReference type="SAM" id="MobiDB-lite"/>
    </source>
</evidence>
<feature type="region of interest" description="Disordered" evidence="1">
    <location>
        <begin position="227"/>
        <end position="254"/>
    </location>
</feature>
<keyword evidence="3" id="KW-1185">Reference proteome</keyword>
<name>A0AAV3PL54_LITER</name>
<organism evidence="2 3">
    <name type="scientific">Lithospermum erythrorhizon</name>
    <name type="common">Purple gromwell</name>
    <name type="synonym">Lithospermum officinale var. erythrorhizon</name>
    <dbReference type="NCBI Taxonomy" id="34254"/>
    <lineage>
        <taxon>Eukaryota</taxon>
        <taxon>Viridiplantae</taxon>
        <taxon>Streptophyta</taxon>
        <taxon>Embryophyta</taxon>
        <taxon>Tracheophyta</taxon>
        <taxon>Spermatophyta</taxon>
        <taxon>Magnoliopsida</taxon>
        <taxon>eudicotyledons</taxon>
        <taxon>Gunneridae</taxon>
        <taxon>Pentapetalae</taxon>
        <taxon>asterids</taxon>
        <taxon>lamiids</taxon>
        <taxon>Boraginales</taxon>
        <taxon>Boraginaceae</taxon>
        <taxon>Boraginoideae</taxon>
        <taxon>Lithospermeae</taxon>
        <taxon>Lithospermum</taxon>
    </lineage>
</organism>
<gene>
    <name evidence="2" type="ORF">LIER_10608</name>
</gene>
<reference evidence="2 3" key="1">
    <citation type="submission" date="2024-01" db="EMBL/GenBank/DDBJ databases">
        <title>The complete chloroplast genome sequence of Lithospermum erythrorhizon: insights into the phylogenetic relationship among Boraginaceae species and the maternal lineages of purple gromwells.</title>
        <authorList>
            <person name="Okada T."/>
            <person name="Watanabe K."/>
        </authorList>
    </citation>
    <scope>NUCLEOTIDE SEQUENCE [LARGE SCALE GENOMIC DNA]</scope>
</reference>
<feature type="region of interest" description="Disordered" evidence="1">
    <location>
        <begin position="1"/>
        <end position="63"/>
    </location>
</feature>
<dbReference type="EMBL" id="BAABME010001896">
    <property type="protein sequence ID" value="GAA0152018.1"/>
    <property type="molecule type" value="Genomic_DNA"/>
</dbReference>
<evidence type="ECO:0000313" key="2">
    <source>
        <dbReference type="EMBL" id="GAA0152018.1"/>
    </source>
</evidence>
<proteinExistence type="predicted"/>
<accession>A0AAV3PL54</accession>
<evidence type="ECO:0000313" key="3">
    <source>
        <dbReference type="Proteomes" id="UP001454036"/>
    </source>
</evidence>
<feature type="compositionally biased region" description="Low complexity" evidence="1">
    <location>
        <begin position="19"/>
        <end position="30"/>
    </location>
</feature>
<dbReference type="SUPFAM" id="SSF57997">
    <property type="entry name" value="Tropomyosin"/>
    <property type="match status" value="1"/>
</dbReference>
<feature type="compositionally biased region" description="Acidic residues" evidence="1">
    <location>
        <begin position="234"/>
        <end position="254"/>
    </location>
</feature>
<dbReference type="AlphaFoldDB" id="A0AAV3PL54"/>
<dbReference type="Proteomes" id="UP001454036">
    <property type="component" value="Unassembled WGS sequence"/>
</dbReference>
<comment type="caution">
    <text evidence="2">The sequence shown here is derived from an EMBL/GenBank/DDBJ whole genome shotgun (WGS) entry which is preliminary data.</text>
</comment>
<sequence>MPPIEVLPVQPLAVRNLETAQPNPSSTPSSTPAPPPAHGADTSQTGASAVNTDALDNARAEAREKERALRLEVQELVQENEDLKGENEKLKTVLAATQKERKEAQEQCIQEAEKLELLHTRCTSVEAENVGLNSKLKNAQMMADFSKKRADEAPQKLEAVEEAVPGRIEEAVRGYQFFEDFRREAGKDAAYCLCHFTRTYKEVNPVIVDNFRKFIQGYDEEWFTNCNLDTPLTPEEEGEEEPLPEAAEDDAPAS</sequence>
<feature type="compositionally biased region" description="Polar residues" evidence="1">
    <location>
        <begin position="41"/>
        <end position="51"/>
    </location>
</feature>